<reference evidence="5" key="1">
    <citation type="submission" date="2025-08" db="UniProtKB">
        <authorList>
            <consortium name="RefSeq"/>
        </authorList>
    </citation>
    <scope>IDENTIFICATION</scope>
    <source>
        <tissue evidence="5">Blood</tissue>
    </source>
</reference>
<dbReference type="PANTHER" id="PTHR12398:SF20">
    <property type="entry name" value="PROTEIN PHOSPHATASE 1 REGULATORY INHIBITOR SUBUNIT 2"/>
    <property type="match status" value="1"/>
</dbReference>
<evidence type="ECO:0000256" key="1">
    <source>
        <dbReference type="ARBA" id="ARBA00005472"/>
    </source>
</evidence>
<name>A0AA97JIT7_EUBMA</name>
<comment type="similarity">
    <text evidence="1">Belongs to the protein phosphatase inhibitor 2 family.</text>
</comment>
<evidence type="ECO:0000256" key="3">
    <source>
        <dbReference type="SAM" id="MobiDB-lite"/>
    </source>
</evidence>
<protein>
    <submittedName>
        <fullName evidence="5">Protein phosphatase inhibitor 2</fullName>
    </submittedName>
</protein>
<evidence type="ECO:0000313" key="5">
    <source>
        <dbReference type="RefSeq" id="XP_054838605.1"/>
    </source>
</evidence>
<dbReference type="CTD" id="5504"/>
<dbReference type="Proteomes" id="UP001190640">
    <property type="component" value="Chromosome 6"/>
</dbReference>
<keyword evidence="2 5" id="KW-0650">Protein phosphatase inhibitor</keyword>
<accession>A0AA97JIT7</accession>
<dbReference type="GeneID" id="129331941"/>
<proteinExistence type="inferred from homology"/>
<feature type="compositionally biased region" description="Basic and acidic residues" evidence="3">
    <location>
        <begin position="111"/>
        <end position="123"/>
    </location>
</feature>
<evidence type="ECO:0000256" key="2">
    <source>
        <dbReference type="ARBA" id="ARBA00023272"/>
    </source>
</evidence>
<dbReference type="KEGG" id="emc:129331941"/>
<dbReference type="AlphaFoldDB" id="A0AA97JIT7"/>
<dbReference type="GO" id="GO:0004864">
    <property type="term" value="F:protein phosphatase inhibitor activity"/>
    <property type="evidence" value="ECO:0007669"/>
    <property type="project" value="UniProtKB-KW"/>
</dbReference>
<evidence type="ECO:0000313" key="4">
    <source>
        <dbReference type="Proteomes" id="UP001190640"/>
    </source>
</evidence>
<feature type="compositionally biased region" description="Acidic residues" evidence="3">
    <location>
        <begin position="91"/>
        <end position="102"/>
    </location>
</feature>
<gene>
    <name evidence="5" type="primary">PPP1R2</name>
</gene>
<dbReference type="Gene3D" id="6.10.250.1050">
    <property type="match status" value="2"/>
</dbReference>
<feature type="compositionally biased region" description="Pro residues" evidence="3">
    <location>
        <begin position="28"/>
        <end position="39"/>
    </location>
</feature>
<feature type="region of interest" description="Disordered" evidence="3">
    <location>
        <begin position="1"/>
        <end position="156"/>
    </location>
</feature>
<organism evidence="4 5">
    <name type="scientific">Eublepharis macularius</name>
    <name type="common">Leopard gecko</name>
    <name type="synonym">Cyrtodactylus macularius</name>
    <dbReference type="NCBI Taxonomy" id="481883"/>
    <lineage>
        <taxon>Eukaryota</taxon>
        <taxon>Metazoa</taxon>
        <taxon>Chordata</taxon>
        <taxon>Craniata</taxon>
        <taxon>Vertebrata</taxon>
        <taxon>Euteleostomi</taxon>
        <taxon>Lepidosauria</taxon>
        <taxon>Squamata</taxon>
        <taxon>Bifurcata</taxon>
        <taxon>Gekkota</taxon>
        <taxon>Eublepharidae</taxon>
        <taxon>Eublepharinae</taxon>
        <taxon>Eublepharis</taxon>
    </lineage>
</organism>
<feature type="compositionally biased region" description="Acidic residues" evidence="3">
    <location>
        <begin position="186"/>
        <end position="195"/>
    </location>
</feature>
<feature type="region of interest" description="Disordered" evidence="3">
    <location>
        <begin position="181"/>
        <end position="230"/>
    </location>
</feature>
<sequence>MEAKAASGSGRPVRGILKNRSGSGGPGPGAPPPPAPGPAAPRAHEQEEDAAGKKSQTWDEMNILATYHPPGKDYGLMKIDEPSTPYRSMVGDDEDAGSDTESGEALTADVLARKLEAAAEGKGPKILAPQESSDEEEEEEEEEELTPEELEKKRQFEMKRKMHYNEAQNIKLARQLIEKELRGDAADEEEDEEEMRDAASSEQMSPELAPAPSDPLENVAHSLEEVCSGL</sequence>
<dbReference type="InterPro" id="IPR007062">
    <property type="entry name" value="PPI-2"/>
</dbReference>
<dbReference type="Pfam" id="PF04979">
    <property type="entry name" value="IPP-2"/>
    <property type="match status" value="1"/>
</dbReference>
<dbReference type="RefSeq" id="XP_054838605.1">
    <property type="nucleotide sequence ID" value="XM_054982630.1"/>
</dbReference>
<dbReference type="GO" id="GO:0009966">
    <property type="term" value="P:regulation of signal transduction"/>
    <property type="evidence" value="ECO:0007669"/>
    <property type="project" value="InterPro"/>
</dbReference>
<feature type="compositionally biased region" description="Acidic residues" evidence="3">
    <location>
        <begin position="132"/>
        <end position="148"/>
    </location>
</feature>
<keyword evidence="4" id="KW-1185">Reference proteome</keyword>
<dbReference type="PANTHER" id="PTHR12398">
    <property type="entry name" value="PROTEIN PHOSPHATASE INHIBITOR"/>
    <property type="match status" value="1"/>
</dbReference>